<organism evidence="8 9">
    <name type="scientific">Larsenimonas suaedae</name>
    <dbReference type="NCBI Taxonomy" id="1851019"/>
    <lineage>
        <taxon>Bacteria</taxon>
        <taxon>Pseudomonadati</taxon>
        <taxon>Pseudomonadota</taxon>
        <taxon>Gammaproteobacteria</taxon>
        <taxon>Oceanospirillales</taxon>
        <taxon>Halomonadaceae</taxon>
        <taxon>Larsenimonas</taxon>
    </lineage>
</organism>
<feature type="binding site" evidence="5">
    <location>
        <position position="151"/>
    </location>
    <ligand>
        <name>FAD</name>
        <dbReference type="ChEBI" id="CHEBI:57692"/>
    </ligand>
</feature>
<comment type="function">
    <text evidence="5 6">Catalyzes the oxidation of D-lactate to pyruvate.</text>
</comment>
<feature type="domain" description="FAD-binding PCMH-type" evidence="7">
    <location>
        <begin position="49"/>
        <end position="236"/>
    </location>
</feature>
<dbReference type="InterPro" id="IPR036318">
    <property type="entry name" value="FAD-bd_PCMH-like_sf"/>
</dbReference>
<accession>A0ABU1GY79</accession>
<dbReference type="InterPro" id="IPR012256">
    <property type="entry name" value="D_lactate_DH"/>
</dbReference>
<dbReference type="Proteomes" id="UP001269375">
    <property type="component" value="Unassembled WGS sequence"/>
</dbReference>
<comment type="caution">
    <text evidence="8">The sequence shown here is derived from an EMBL/GenBank/DDBJ whole genome shotgun (WGS) entry which is preliminary data.</text>
</comment>
<gene>
    <name evidence="5 8" type="primary">dld</name>
    <name evidence="8" type="ORF">QC825_10040</name>
</gene>
<dbReference type="Pfam" id="PF09330">
    <property type="entry name" value="Lact-deh-memb"/>
    <property type="match status" value="1"/>
</dbReference>
<feature type="binding site" evidence="5">
    <location>
        <position position="168"/>
    </location>
    <ligand>
        <name>FAD</name>
        <dbReference type="ChEBI" id="CHEBI:57692"/>
    </ligand>
</feature>
<keyword evidence="3 5" id="KW-0274">FAD</keyword>
<keyword evidence="9" id="KW-1185">Reference proteome</keyword>
<keyword evidence="2 5" id="KW-0285">Flavoprotein</keyword>
<dbReference type="NCBIfam" id="NF008387">
    <property type="entry name" value="PRK11183.1"/>
    <property type="match status" value="1"/>
</dbReference>
<feature type="binding site" evidence="5">
    <location>
        <begin position="84"/>
        <end position="88"/>
    </location>
    <ligand>
        <name>FAD</name>
        <dbReference type="ChEBI" id="CHEBI:57692"/>
    </ligand>
</feature>
<evidence type="ECO:0000256" key="2">
    <source>
        <dbReference type="ARBA" id="ARBA00022630"/>
    </source>
</evidence>
<feature type="binding site" evidence="5">
    <location>
        <position position="271"/>
    </location>
    <ligand>
        <name>FAD</name>
        <dbReference type="ChEBI" id="CHEBI:57692"/>
    </ligand>
</feature>
<keyword evidence="5 6" id="KW-0874">Quinone</keyword>
<dbReference type="PIRSF" id="PIRSF000101">
    <property type="entry name" value="D-lactate_dh"/>
    <property type="match status" value="1"/>
</dbReference>
<evidence type="ECO:0000256" key="1">
    <source>
        <dbReference type="ARBA" id="ARBA00001974"/>
    </source>
</evidence>
<dbReference type="InterPro" id="IPR006094">
    <property type="entry name" value="Oxid_FAD_bind_N"/>
</dbReference>
<protein>
    <recommendedName>
        <fullName evidence="5">Quinone-dependent D-lactate dehydrogenase</fullName>
        <ecNumber evidence="5">1.1.5.12</ecNumber>
    </recommendedName>
    <alternativeName>
        <fullName evidence="5">D-lactate dehydrogenase</fullName>
        <shortName evidence="5">D-LDH</shortName>
    </alternativeName>
</protein>
<comment type="similarity">
    <text evidence="5">Belongs to the quinone-dependent D-lactate dehydrogenase family.</text>
</comment>
<comment type="catalytic activity">
    <reaction evidence="5 6">
        <text>(R)-lactate + a quinone = a quinol + pyruvate</text>
        <dbReference type="Rhea" id="RHEA:51468"/>
        <dbReference type="ChEBI" id="CHEBI:15361"/>
        <dbReference type="ChEBI" id="CHEBI:16004"/>
        <dbReference type="ChEBI" id="CHEBI:24646"/>
        <dbReference type="ChEBI" id="CHEBI:132124"/>
        <dbReference type="EC" id="1.1.5.12"/>
    </reaction>
</comment>
<dbReference type="InterPro" id="IPR016166">
    <property type="entry name" value="FAD-bd_PCMH"/>
</dbReference>
<dbReference type="HAMAP" id="MF_02092">
    <property type="entry name" value="DLDH_Dld"/>
    <property type="match status" value="1"/>
</dbReference>
<proteinExistence type="inferred from homology"/>
<dbReference type="Gene3D" id="3.30.70.610">
    <property type="entry name" value="D-lactate dehydrogenase, cap domain, subdomain 1"/>
    <property type="match status" value="2"/>
</dbReference>
<dbReference type="Pfam" id="PF01565">
    <property type="entry name" value="FAD_binding_4"/>
    <property type="match status" value="1"/>
</dbReference>
<comment type="subcellular location">
    <subcellularLocation>
        <location evidence="5">Cell inner membrane</location>
        <topology evidence="5">Peripheral membrane protein</topology>
        <orientation evidence="5">Cytoplasmic side</orientation>
    </subcellularLocation>
</comment>
<dbReference type="GO" id="GO:0008720">
    <property type="term" value="F:D-lactate dehydrogenase (NAD+) activity"/>
    <property type="evidence" value="ECO:0007669"/>
    <property type="project" value="UniProtKB-EC"/>
</dbReference>
<dbReference type="InterPro" id="IPR016169">
    <property type="entry name" value="FAD-bd_PCMH_sub2"/>
</dbReference>
<dbReference type="InterPro" id="IPR016164">
    <property type="entry name" value="FAD-linked_Oxase-like_C"/>
</dbReference>
<feature type="binding site" evidence="5">
    <location>
        <position position="158"/>
    </location>
    <ligand>
        <name>FAD</name>
        <dbReference type="ChEBI" id="CHEBI:57692"/>
    </ligand>
</feature>
<dbReference type="InterPro" id="IPR015409">
    <property type="entry name" value="Lactate_DH_C"/>
</dbReference>
<dbReference type="InterPro" id="IPR016167">
    <property type="entry name" value="FAD-bd_PCMH_sub1"/>
</dbReference>
<dbReference type="EMBL" id="JARWAO010000005">
    <property type="protein sequence ID" value="MDR5896412.1"/>
    <property type="molecule type" value="Genomic_DNA"/>
</dbReference>
<dbReference type="Gene3D" id="3.30.43.10">
    <property type="entry name" value="Uridine Diphospho-n-acetylenolpyruvylglucosamine Reductase, domain 2"/>
    <property type="match status" value="2"/>
</dbReference>
<dbReference type="PANTHER" id="PTHR43716:SF1">
    <property type="entry name" value="D-2-HYDROXYGLUTARATE DEHYDROGENASE, MITOCHONDRIAL"/>
    <property type="match status" value="1"/>
</dbReference>
<dbReference type="RefSeq" id="WP_251594004.1">
    <property type="nucleotide sequence ID" value="NZ_JAMLJI010000003.1"/>
</dbReference>
<evidence type="ECO:0000313" key="8">
    <source>
        <dbReference type="EMBL" id="MDR5896412.1"/>
    </source>
</evidence>
<feature type="binding site" evidence="5">
    <location>
        <begin position="92"/>
        <end position="93"/>
    </location>
    <ligand>
        <name>FAD</name>
        <dbReference type="ChEBI" id="CHEBI:57692"/>
    </ligand>
</feature>
<evidence type="ECO:0000313" key="9">
    <source>
        <dbReference type="Proteomes" id="UP001269375"/>
    </source>
</evidence>
<evidence type="ECO:0000256" key="3">
    <source>
        <dbReference type="ARBA" id="ARBA00022827"/>
    </source>
</evidence>
<dbReference type="Gene3D" id="3.30.1370.20">
    <property type="entry name" value="D-lactate dehydrogenase, cap domain, subdomain 2"/>
    <property type="match status" value="1"/>
</dbReference>
<sequence length="588" mass="65848">MTDASRASSALTPDTPVDAFIDHLKRVVGDKHVLTKDAATRRYRTGFRFGTGPVTAVVRPGSLVEQWRILKACIDTDRIVITQAANTGLTGGSTPDGNDYDREIVIINTLRLAHIQLIDEGRQALCLPGATLDQLEKALAPLGREPHSVIGSSCLGASVFGGVCNNSGGSLVKRGPAYTELALYARVREDGALELVNHLGITLGQGEPETLLERVERGEFRPDDIELDRGVASDPDYQNHVRDIDADTPARFNNDPRRLYEASGSAGKLMVFALRLDTFPMEKNTQVFYLGTNDPDQLTELRRTVLREFDTLPVAGEYMHRDAYDIAERYGKDTFLTIARFGTHRLPTLFKWKSTLDSLAGRVPGLPENLSDHVLQRLGRFFPAHLPARMTEYRNRFEHHLLLKVSEESLEQTRRTLAHLFDGTQGAYFECTPEEGKKAFLHRFAAAGAAVRYRIIHSEDVEDIVALDIALKRNERQWLEQLPEAVDRPLIHKLYYGHFFCHVMHQDYIVAKGTDCLALEHEMWKLLDARGAEYPAEHNVGHLYTAKPALTSFYRDLDPCNCFNPGIGQTSKHRGWKEDASAPHTPST</sequence>
<dbReference type="InterPro" id="IPR051264">
    <property type="entry name" value="FAD-oxidored/transferase_4"/>
</dbReference>
<keyword evidence="4 5" id="KW-0560">Oxidoreductase</keyword>
<reference evidence="8 9" key="1">
    <citation type="submission" date="2023-04" db="EMBL/GenBank/DDBJ databases">
        <title>A long-awaited taxogenomic arrangement of the family Halomonadaceae.</title>
        <authorList>
            <person name="De La Haba R."/>
            <person name="Chuvochina M."/>
            <person name="Wittouck S."/>
            <person name="Arahal D.R."/>
            <person name="Sanchez-Porro C."/>
            <person name="Hugenholtz P."/>
            <person name="Ventosa A."/>
        </authorList>
    </citation>
    <scope>NUCLEOTIDE SEQUENCE [LARGE SCALE GENOMIC DNA]</scope>
    <source>
        <strain evidence="8 9">DSM 22428</strain>
    </source>
</reference>
<keyword evidence="5" id="KW-0997">Cell inner membrane</keyword>
<dbReference type="PANTHER" id="PTHR43716">
    <property type="entry name" value="D-2-HYDROXYGLUTARATE DEHYDROGENASE, MITOCHONDRIAL"/>
    <property type="match status" value="1"/>
</dbReference>
<dbReference type="InterPro" id="IPR016172">
    <property type="entry name" value="D-lactate_DH_C-sub1"/>
</dbReference>
<evidence type="ECO:0000259" key="7">
    <source>
        <dbReference type="PROSITE" id="PS51387"/>
    </source>
</evidence>
<dbReference type="EC" id="1.1.5.12" evidence="5"/>
<dbReference type="SUPFAM" id="SSF55103">
    <property type="entry name" value="FAD-linked oxidases, C-terminal domain"/>
    <property type="match status" value="1"/>
</dbReference>
<dbReference type="PROSITE" id="PS51387">
    <property type="entry name" value="FAD_PCMH"/>
    <property type="match status" value="1"/>
</dbReference>
<dbReference type="InterPro" id="IPR016173">
    <property type="entry name" value="D-lactate_DH_C-sub2"/>
</dbReference>
<keyword evidence="5" id="KW-1003">Cell membrane</keyword>
<keyword evidence="5" id="KW-0472">Membrane</keyword>
<evidence type="ECO:0000256" key="4">
    <source>
        <dbReference type="ARBA" id="ARBA00023002"/>
    </source>
</evidence>
<evidence type="ECO:0000256" key="5">
    <source>
        <dbReference type="HAMAP-Rule" id="MF_02092"/>
    </source>
</evidence>
<evidence type="ECO:0000256" key="6">
    <source>
        <dbReference type="PIRNR" id="PIRNR000101"/>
    </source>
</evidence>
<dbReference type="SUPFAM" id="SSF56176">
    <property type="entry name" value="FAD-binding/transporter-associated domain-like"/>
    <property type="match status" value="1"/>
</dbReference>
<comment type="cofactor">
    <cofactor evidence="1 5 6">
        <name>FAD</name>
        <dbReference type="ChEBI" id="CHEBI:57692"/>
    </cofactor>
</comment>
<dbReference type="Gene3D" id="3.30.465.10">
    <property type="match status" value="1"/>
</dbReference>
<name>A0ABU1GY79_9GAMM</name>